<organism evidence="13 14">
    <name type="scientific">Humidesulfovibrio mexicanus</name>
    <dbReference type="NCBI Taxonomy" id="147047"/>
    <lineage>
        <taxon>Bacteria</taxon>
        <taxon>Pseudomonadati</taxon>
        <taxon>Thermodesulfobacteriota</taxon>
        <taxon>Desulfovibrionia</taxon>
        <taxon>Desulfovibrionales</taxon>
        <taxon>Desulfovibrionaceae</taxon>
        <taxon>Humidesulfovibrio</taxon>
    </lineage>
</organism>
<dbReference type="GO" id="GO:0000107">
    <property type="term" value="F:imidazoleglycerol-phosphate synthase activity"/>
    <property type="evidence" value="ECO:0007669"/>
    <property type="project" value="UniProtKB-UniRule"/>
</dbReference>
<dbReference type="AlphaFoldDB" id="A0A239BV47"/>
<evidence type="ECO:0000256" key="7">
    <source>
        <dbReference type="ARBA" id="ARBA00023239"/>
    </source>
</evidence>
<proteinExistence type="inferred from homology"/>
<evidence type="ECO:0000259" key="12">
    <source>
        <dbReference type="Pfam" id="PF00117"/>
    </source>
</evidence>
<comment type="subcellular location">
    <subcellularLocation>
        <location evidence="10">Cytoplasm</location>
    </subcellularLocation>
</comment>
<feature type="active site" evidence="10 11">
    <location>
        <position position="193"/>
    </location>
</feature>
<dbReference type="GO" id="GO:0016829">
    <property type="term" value="F:lyase activity"/>
    <property type="evidence" value="ECO:0007669"/>
    <property type="project" value="UniProtKB-KW"/>
</dbReference>
<comment type="subunit">
    <text evidence="2 10">Heterodimer of HisH and HisF.</text>
</comment>
<evidence type="ECO:0000256" key="3">
    <source>
        <dbReference type="ARBA" id="ARBA00022605"/>
    </source>
</evidence>
<dbReference type="PANTHER" id="PTHR42701">
    <property type="entry name" value="IMIDAZOLE GLYCEROL PHOSPHATE SYNTHASE SUBUNIT HISH"/>
    <property type="match status" value="1"/>
</dbReference>
<dbReference type="HAMAP" id="MF_00278">
    <property type="entry name" value="HisH"/>
    <property type="match status" value="1"/>
</dbReference>
<evidence type="ECO:0000256" key="6">
    <source>
        <dbReference type="ARBA" id="ARBA00023102"/>
    </source>
</evidence>
<keyword evidence="14" id="KW-1185">Reference proteome</keyword>
<dbReference type="PIRSF" id="PIRSF000495">
    <property type="entry name" value="Amidotransf_hisH"/>
    <property type="match status" value="1"/>
</dbReference>
<sequence>MKRILVVDYGVGNLQSVSNALRFLGYRHAVSAQAAALDAADAYILPGVGAFAQGMGNLRALGLLEPLARNVLERGKPVLGICLGMQLLAEESEEGVEDGAEGGGSLHKGLGWIPGRVRRIASGPGVAATHVGWNTLSVLRQDPLFAGLESPCVYFDHGYALDCDASVVSAVCSHGEAVVAAVQRDNIFGVQFHPEKSQAHGLKILRRLFASLGFEKEAAPC</sequence>
<dbReference type="Gene3D" id="3.40.50.880">
    <property type="match status" value="1"/>
</dbReference>
<evidence type="ECO:0000256" key="1">
    <source>
        <dbReference type="ARBA" id="ARBA00005091"/>
    </source>
</evidence>
<keyword evidence="3 10" id="KW-0028">Amino-acid biosynthesis</keyword>
<dbReference type="GO" id="GO:0005737">
    <property type="term" value="C:cytoplasm"/>
    <property type="evidence" value="ECO:0007669"/>
    <property type="project" value="UniProtKB-SubCell"/>
</dbReference>
<feature type="active site" description="Nucleophile" evidence="10 11">
    <location>
        <position position="82"/>
    </location>
</feature>
<evidence type="ECO:0000313" key="14">
    <source>
        <dbReference type="Proteomes" id="UP000198324"/>
    </source>
</evidence>
<reference evidence="13 14" key="1">
    <citation type="submission" date="2017-06" db="EMBL/GenBank/DDBJ databases">
        <authorList>
            <person name="Kim H.J."/>
            <person name="Triplett B.A."/>
        </authorList>
    </citation>
    <scope>NUCLEOTIDE SEQUENCE [LARGE SCALE GENOMIC DNA]</scope>
    <source>
        <strain evidence="13 14">DSM 13116</strain>
    </source>
</reference>
<gene>
    <name evidence="10" type="primary">hisH</name>
    <name evidence="13" type="ORF">SAMN04488503_2807</name>
</gene>
<feature type="domain" description="Glutamine amidotransferase" evidence="12">
    <location>
        <begin position="5"/>
        <end position="209"/>
    </location>
</feature>
<evidence type="ECO:0000256" key="2">
    <source>
        <dbReference type="ARBA" id="ARBA00011152"/>
    </source>
</evidence>
<evidence type="ECO:0000256" key="11">
    <source>
        <dbReference type="PIRSR" id="PIRSR000495-1"/>
    </source>
</evidence>
<comment type="function">
    <text evidence="10">IGPS catalyzes the conversion of PRFAR and glutamine to IGP, AICAR and glutamate. The HisH subunit catalyzes the hydrolysis of glutamine to glutamate and ammonia as part of the synthesis of IGP and AICAR. The resulting ammonia molecule is channeled to the active site of HisF.</text>
</comment>
<comment type="catalytic activity">
    <reaction evidence="9 10">
        <text>L-glutamine + H2O = L-glutamate + NH4(+)</text>
        <dbReference type="Rhea" id="RHEA:15889"/>
        <dbReference type="ChEBI" id="CHEBI:15377"/>
        <dbReference type="ChEBI" id="CHEBI:28938"/>
        <dbReference type="ChEBI" id="CHEBI:29985"/>
        <dbReference type="ChEBI" id="CHEBI:58359"/>
        <dbReference type="EC" id="3.5.1.2"/>
    </reaction>
</comment>
<evidence type="ECO:0000256" key="4">
    <source>
        <dbReference type="ARBA" id="ARBA00022801"/>
    </source>
</evidence>
<accession>A0A239BV47</accession>
<comment type="catalytic activity">
    <reaction evidence="8 10">
        <text>5-[(5-phospho-1-deoxy-D-ribulos-1-ylimino)methylamino]-1-(5-phospho-beta-D-ribosyl)imidazole-4-carboxamide + L-glutamine = D-erythro-1-(imidazol-4-yl)glycerol 3-phosphate + 5-amino-1-(5-phospho-beta-D-ribosyl)imidazole-4-carboxamide + L-glutamate + H(+)</text>
        <dbReference type="Rhea" id="RHEA:24793"/>
        <dbReference type="ChEBI" id="CHEBI:15378"/>
        <dbReference type="ChEBI" id="CHEBI:29985"/>
        <dbReference type="ChEBI" id="CHEBI:58278"/>
        <dbReference type="ChEBI" id="CHEBI:58359"/>
        <dbReference type="ChEBI" id="CHEBI:58475"/>
        <dbReference type="ChEBI" id="CHEBI:58525"/>
        <dbReference type="EC" id="4.3.2.10"/>
    </reaction>
</comment>
<dbReference type="UniPathway" id="UPA00031">
    <property type="reaction ID" value="UER00010"/>
</dbReference>
<dbReference type="GO" id="GO:0000105">
    <property type="term" value="P:L-histidine biosynthetic process"/>
    <property type="evidence" value="ECO:0007669"/>
    <property type="project" value="UniProtKB-UniRule"/>
</dbReference>
<evidence type="ECO:0000313" key="13">
    <source>
        <dbReference type="EMBL" id="SNS11539.1"/>
    </source>
</evidence>
<dbReference type="EC" id="4.3.2.10" evidence="10"/>
<comment type="pathway">
    <text evidence="1 10">Amino-acid biosynthesis; L-histidine biosynthesis; L-histidine from 5-phospho-alpha-D-ribose 1-diphosphate: step 5/9.</text>
</comment>
<dbReference type="EC" id="3.5.1.2" evidence="10"/>
<dbReference type="InterPro" id="IPR017926">
    <property type="entry name" value="GATASE"/>
</dbReference>
<dbReference type="CDD" id="cd01748">
    <property type="entry name" value="GATase1_IGP_Synthase"/>
    <property type="match status" value="1"/>
</dbReference>
<name>A0A239BV47_9BACT</name>
<feature type="active site" evidence="10 11">
    <location>
        <position position="195"/>
    </location>
</feature>
<dbReference type="Pfam" id="PF00117">
    <property type="entry name" value="GATase"/>
    <property type="match status" value="1"/>
</dbReference>
<keyword evidence="4 10" id="KW-0378">Hydrolase</keyword>
<dbReference type="PROSITE" id="PS51273">
    <property type="entry name" value="GATASE_TYPE_1"/>
    <property type="match status" value="1"/>
</dbReference>
<evidence type="ECO:0000256" key="8">
    <source>
        <dbReference type="ARBA" id="ARBA00047838"/>
    </source>
</evidence>
<dbReference type="GO" id="GO:0004359">
    <property type="term" value="F:glutaminase activity"/>
    <property type="evidence" value="ECO:0007669"/>
    <property type="project" value="UniProtKB-EC"/>
</dbReference>
<evidence type="ECO:0000256" key="5">
    <source>
        <dbReference type="ARBA" id="ARBA00022962"/>
    </source>
</evidence>
<dbReference type="Proteomes" id="UP000198324">
    <property type="component" value="Unassembled WGS sequence"/>
</dbReference>
<keyword evidence="10" id="KW-0963">Cytoplasm</keyword>
<dbReference type="EMBL" id="FZOC01000006">
    <property type="protein sequence ID" value="SNS11539.1"/>
    <property type="molecule type" value="Genomic_DNA"/>
</dbReference>
<dbReference type="NCBIfam" id="TIGR01855">
    <property type="entry name" value="IMP_synth_hisH"/>
    <property type="match status" value="1"/>
</dbReference>
<dbReference type="InterPro" id="IPR010139">
    <property type="entry name" value="Imidazole-glycPsynth_HisH"/>
</dbReference>
<protein>
    <recommendedName>
        <fullName evidence="10">Imidazole glycerol phosphate synthase subunit HisH</fullName>
        <ecNumber evidence="10">4.3.2.10</ecNumber>
    </recommendedName>
    <alternativeName>
        <fullName evidence="10">IGP synthase glutaminase subunit</fullName>
        <ecNumber evidence="10">3.5.1.2</ecNumber>
    </alternativeName>
    <alternativeName>
        <fullName evidence="10">IGP synthase subunit HisH</fullName>
    </alternativeName>
    <alternativeName>
        <fullName evidence="10">ImGP synthase subunit HisH</fullName>
        <shortName evidence="10">IGPS subunit HisH</shortName>
    </alternativeName>
</protein>
<dbReference type="InterPro" id="IPR029062">
    <property type="entry name" value="Class_I_gatase-like"/>
</dbReference>
<dbReference type="SUPFAM" id="SSF52317">
    <property type="entry name" value="Class I glutamine amidotransferase-like"/>
    <property type="match status" value="1"/>
</dbReference>
<keyword evidence="7 10" id="KW-0456">Lyase</keyword>
<evidence type="ECO:0000256" key="10">
    <source>
        <dbReference type="HAMAP-Rule" id="MF_00278"/>
    </source>
</evidence>
<dbReference type="RefSeq" id="WP_179217031.1">
    <property type="nucleotide sequence ID" value="NZ_FZOC01000006.1"/>
</dbReference>
<dbReference type="PANTHER" id="PTHR42701:SF1">
    <property type="entry name" value="IMIDAZOLE GLYCEROL PHOSPHATE SYNTHASE SUBUNIT HISH"/>
    <property type="match status" value="1"/>
</dbReference>
<evidence type="ECO:0000256" key="9">
    <source>
        <dbReference type="ARBA" id="ARBA00049534"/>
    </source>
</evidence>
<keyword evidence="6 10" id="KW-0368">Histidine biosynthesis</keyword>
<keyword evidence="5 10" id="KW-0315">Glutamine amidotransferase</keyword>